<dbReference type="OrthoDB" id="1442756at2"/>
<dbReference type="Proteomes" id="UP000280066">
    <property type="component" value="Unassembled WGS sequence"/>
</dbReference>
<dbReference type="AlphaFoldDB" id="A0A3R9N419"/>
<feature type="transmembrane region" description="Helical" evidence="1">
    <location>
        <begin position="107"/>
        <end position="124"/>
    </location>
</feature>
<evidence type="ECO:0000313" key="3">
    <source>
        <dbReference type="Proteomes" id="UP000280066"/>
    </source>
</evidence>
<evidence type="ECO:0000313" key="2">
    <source>
        <dbReference type="EMBL" id="RSK24693.1"/>
    </source>
</evidence>
<dbReference type="EMBL" id="RWIS01000015">
    <property type="protein sequence ID" value="RSK24693.1"/>
    <property type="molecule type" value="Genomic_DNA"/>
</dbReference>
<sequence length="136" mass="15436">MLLLLGSVFGWLWALGTYLVRQLPEATIPSARWLHAALAIPSGYILLFLSALARVFSTSMPSFKPAWALAIVPLHLLSMGCIFYSLYYVARALRSVELQRPAQFAEFVGEFFLLWFYPVGIWFIQPRINRLAGHAF</sequence>
<accession>A0A3R9N419</accession>
<keyword evidence="1" id="KW-0812">Transmembrane</keyword>
<proteinExistence type="predicted"/>
<protein>
    <recommendedName>
        <fullName evidence="4">DUF4234 domain-containing protein</fullName>
    </recommendedName>
</protein>
<evidence type="ECO:0008006" key="4">
    <source>
        <dbReference type="Google" id="ProtNLM"/>
    </source>
</evidence>
<feature type="transmembrane region" description="Helical" evidence="1">
    <location>
        <begin position="32"/>
        <end position="53"/>
    </location>
</feature>
<keyword evidence="1" id="KW-0472">Membrane</keyword>
<dbReference type="RefSeq" id="WP_125433199.1">
    <property type="nucleotide sequence ID" value="NZ_RWIS01000015.1"/>
</dbReference>
<gene>
    <name evidence="2" type="ORF">EI290_18720</name>
</gene>
<feature type="transmembrane region" description="Helical" evidence="1">
    <location>
        <begin position="65"/>
        <end position="87"/>
    </location>
</feature>
<keyword evidence="3" id="KW-1185">Reference proteome</keyword>
<name>A0A3R9N419_9BACT</name>
<keyword evidence="1" id="KW-1133">Transmembrane helix</keyword>
<comment type="caution">
    <text evidence="2">The sequence shown here is derived from an EMBL/GenBank/DDBJ whole genome shotgun (WGS) entry which is preliminary data.</text>
</comment>
<reference evidence="2 3" key="1">
    <citation type="submission" date="2018-12" db="EMBL/GenBank/DDBJ databases">
        <authorList>
            <person name="Feng G."/>
            <person name="Zhu H."/>
        </authorList>
    </citation>
    <scope>NUCLEOTIDE SEQUENCE [LARGE SCALE GENOMIC DNA]</scope>
    <source>
        <strain evidence="2 3">9PBR-2</strain>
    </source>
</reference>
<evidence type="ECO:0000256" key="1">
    <source>
        <dbReference type="SAM" id="Phobius"/>
    </source>
</evidence>
<organism evidence="2 3">
    <name type="scientific">Hymenobacter metallilatus</name>
    <dbReference type="NCBI Taxonomy" id="2493666"/>
    <lineage>
        <taxon>Bacteria</taxon>
        <taxon>Pseudomonadati</taxon>
        <taxon>Bacteroidota</taxon>
        <taxon>Cytophagia</taxon>
        <taxon>Cytophagales</taxon>
        <taxon>Hymenobacteraceae</taxon>
        <taxon>Hymenobacter</taxon>
    </lineage>
</organism>